<feature type="region of interest" description="Disordered" evidence="1">
    <location>
        <begin position="101"/>
        <end position="121"/>
    </location>
</feature>
<evidence type="ECO:0000313" key="3">
    <source>
        <dbReference type="Proteomes" id="UP001605036"/>
    </source>
</evidence>
<evidence type="ECO:0000256" key="1">
    <source>
        <dbReference type="SAM" id="MobiDB-lite"/>
    </source>
</evidence>
<comment type="caution">
    <text evidence="2">The sequence shown here is derived from an EMBL/GenBank/DDBJ whole genome shotgun (WGS) entry which is preliminary data.</text>
</comment>
<dbReference type="EMBL" id="JBHFFA010000003">
    <property type="protein sequence ID" value="KAL2636355.1"/>
    <property type="molecule type" value="Genomic_DNA"/>
</dbReference>
<proteinExistence type="predicted"/>
<dbReference type="AlphaFoldDB" id="A0ABD1Z0W2"/>
<reference evidence="2 3" key="1">
    <citation type="submission" date="2024-09" db="EMBL/GenBank/DDBJ databases">
        <title>Chromosome-scale assembly of Riccia fluitans.</title>
        <authorList>
            <person name="Paukszto L."/>
            <person name="Sawicki J."/>
            <person name="Karawczyk K."/>
            <person name="Piernik-Szablinska J."/>
            <person name="Szczecinska M."/>
            <person name="Mazdziarz M."/>
        </authorList>
    </citation>
    <scope>NUCLEOTIDE SEQUENCE [LARGE SCALE GENOMIC DNA]</scope>
    <source>
        <strain evidence="2">Rf_01</strain>
        <tissue evidence="2">Aerial parts of the thallus</tissue>
    </source>
</reference>
<accession>A0ABD1Z0W2</accession>
<protein>
    <submittedName>
        <fullName evidence="2">Uncharacterized protein</fullName>
    </submittedName>
</protein>
<keyword evidence="3" id="KW-1185">Reference proteome</keyword>
<dbReference type="Proteomes" id="UP001605036">
    <property type="component" value="Unassembled WGS sequence"/>
</dbReference>
<sequence>MGKICHYFPSLHHIPLWERIFITAAGRNPNKTCIIDTKADYWNPAYDNEDELIKYLSGYFVISSWPKEDGYEEEDGRPHGARPHKIRLDNTVGKLGHSRARNLGRARSGNQTRKNQEIGPWLGQKIGLDRVEKSGRSEPRFTADLGGIGPGWITRPKPNLMEPGLITQLSFG</sequence>
<organism evidence="2 3">
    <name type="scientific">Riccia fluitans</name>
    <dbReference type="NCBI Taxonomy" id="41844"/>
    <lineage>
        <taxon>Eukaryota</taxon>
        <taxon>Viridiplantae</taxon>
        <taxon>Streptophyta</taxon>
        <taxon>Embryophyta</taxon>
        <taxon>Marchantiophyta</taxon>
        <taxon>Marchantiopsida</taxon>
        <taxon>Marchantiidae</taxon>
        <taxon>Marchantiales</taxon>
        <taxon>Ricciaceae</taxon>
        <taxon>Riccia</taxon>
    </lineage>
</organism>
<gene>
    <name evidence="2" type="ORF">R1flu_007834</name>
</gene>
<evidence type="ECO:0000313" key="2">
    <source>
        <dbReference type="EMBL" id="KAL2636355.1"/>
    </source>
</evidence>
<name>A0ABD1Z0W2_9MARC</name>